<dbReference type="EMBL" id="JH126399">
    <property type="protein sequence ID" value="EGX96262.1"/>
    <property type="molecule type" value="Genomic_DNA"/>
</dbReference>
<proteinExistence type="predicted"/>
<dbReference type="KEGG" id="cmt:CCM_00918"/>
<evidence type="ECO:0000313" key="4">
    <source>
        <dbReference type="Proteomes" id="UP000001610"/>
    </source>
</evidence>
<evidence type="ECO:0000313" key="3">
    <source>
        <dbReference type="EMBL" id="EGX96262.1"/>
    </source>
</evidence>
<dbReference type="VEuPathDB" id="FungiDB:CCM_00918"/>
<dbReference type="PANTHER" id="PTHR10094:SF25">
    <property type="entry name" value="SCP2 STEROL-BINDING DOMAIN-CONTAINING PROTEIN 1"/>
    <property type="match status" value="1"/>
</dbReference>
<dbReference type="InterPro" id="IPR036527">
    <property type="entry name" value="SCP2_sterol-bd_dom_sf"/>
</dbReference>
<dbReference type="SUPFAM" id="SSF55718">
    <property type="entry name" value="SCP-like"/>
    <property type="match status" value="1"/>
</dbReference>
<dbReference type="PANTHER" id="PTHR10094">
    <property type="entry name" value="STEROL CARRIER PROTEIN 2 SCP-2 FAMILY PROTEIN"/>
    <property type="match status" value="1"/>
</dbReference>
<dbReference type="OrthoDB" id="10265837at2759"/>
<dbReference type="STRING" id="983644.G3J6Y5"/>
<accession>G3J6Y5</accession>
<dbReference type="HOGENOM" id="CLU_980105_0_0_1"/>
<reference evidence="3 4" key="1">
    <citation type="journal article" date="2011" name="Genome Biol.">
        <title>Genome sequence of the insect pathogenic fungus Cordyceps militaris, a valued traditional Chinese medicine.</title>
        <authorList>
            <person name="Zheng P."/>
            <person name="Xia Y."/>
            <person name="Xiao G."/>
            <person name="Xiong C."/>
            <person name="Hu X."/>
            <person name="Zhang S."/>
            <person name="Zheng H."/>
            <person name="Huang Y."/>
            <person name="Zhou Y."/>
            <person name="Wang S."/>
            <person name="Zhao G.P."/>
            <person name="Liu X."/>
            <person name="St Leger R.J."/>
            <person name="Wang C."/>
        </authorList>
    </citation>
    <scope>NUCLEOTIDE SEQUENCE [LARGE SCALE GENOMIC DNA]</scope>
    <source>
        <strain evidence="3 4">CM01</strain>
    </source>
</reference>
<dbReference type="GeneID" id="18162951"/>
<name>G3J6Y5_CORMM</name>
<organism evidence="3 4">
    <name type="scientific">Cordyceps militaris (strain CM01)</name>
    <name type="common">Caterpillar fungus</name>
    <dbReference type="NCBI Taxonomy" id="983644"/>
    <lineage>
        <taxon>Eukaryota</taxon>
        <taxon>Fungi</taxon>
        <taxon>Dikarya</taxon>
        <taxon>Ascomycota</taxon>
        <taxon>Pezizomycotina</taxon>
        <taxon>Sordariomycetes</taxon>
        <taxon>Hypocreomycetidae</taxon>
        <taxon>Hypocreales</taxon>
        <taxon>Cordycipitaceae</taxon>
        <taxon>Cordyceps</taxon>
    </lineage>
</organism>
<keyword evidence="4" id="KW-1185">Reference proteome</keyword>
<dbReference type="InterPro" id="IPR003033">
    <property type="entry name" value="SCP2_sterol-bd_dom"/>
</dbReference>
<gene>
    <name evidence="3" type="ORF">CCM_00918</name>
</gene>
<dbReference type="FunFam" id="3.30.1050.10:FF:000001">
    <property type="entry name" value="Putative Non-specific lipid-transfer protein"/>
    <property type="match status" value="1"/>
</dbReference>
<feature type="region of interest" description="Disordered" evidence="1">
    <location>
        <begin position="68"/>
        <end position="95"/>
    </location>
</feature>
<dbReference type="eggNOG" id="ENOG502S8FH">
    <property type="taxonomic scope" value="Eukaryota"/>
</dbReference>
<evidence type="ECO:0000256" key="1">
    <source>
        <dbReference type="SAM" id="MobiDB-lite"/>
    </source>
</evidence>
<feature type="domain" description="SCP2" evidence="2">
    <location>
        <begin position="176"/>
        <end position="276"/>
    </location>
</feature>
<dbReference type="Gene3D" id="3.30.1050.10">
    <property type="entry name" value="SCP2 sterol-binding domain"/>
    <property type="match status" value="1"/>
</dbReference>
<dbReference type="Proteomes" id="UP000001610">
    <property type="component" value="Unassembled WGS sequence"/>
</dbReference>
<dbReference type="RefSeq" id="XP_006666139.1">
    <property type="nucleotide sequence ID" value="XM_006666076.1"/>
</dbReference>
<dbReference type="Pfam" id="PF02036">
    <property type="entry name" value="SCP2"/>
    <property type="match status" value="1"/>
</dbReference>
<dbReference type="GO" id="GO:0005829">
    <property type="term" value="C:cytosol"/>
    <property type="evidence" value="ECO:0007669"/>
    <property type="project" value="TreeGrafter"/>
</dbReference>
<feature type="region of interest" description="Disordered" evidence="1">
    <location>
        <begin position="1"/>
        <end position="54"/>
    </location>
</feature>
<dbReference type="AlphaFoldDB" id="G3J6Y5"/>
<sequence>MDGSLVKSGQASVGLDNDAADMMSCQYSSEQRNRNHDKRPARKAFVDQSAAASPDVPDVAYISTGAESGGKSVVDMDGTEAGNKMGGTSPHQEPELQRSQTAGLCLGVDCDDACPLLLSLLTARPSRGRNRQIAPPPPPHENLHVKRLRTAEENVLTCSLSLSTAKFPASAAFDQINQALASDQDRQDAIKQGGAVFAFTLKNPAGETESWNLDLKKAGKVSKGLGEKPTVTLTLSDKDFGELAAGKANAQRLFMSGKLKIKGDVMKASKMEPILKKAQSKAKL</sequence>
<dbReference type="InParanoid" id="G3J6Y5"/>
<protein>
    <submittedName>
        <fullName evidence="3">Oleate-induced peroxisomal protein</fullName>
    </submittedName>
</protein>
<evidence type="ECO:0000259" key="2">
    <source>
        <dbReference type="Pfam" id="PF02036"/>
    </source>
</evidence>